<evidence type="ECO:0000256" key="1">
    <source>
        <dbReference type="ARBA" id="ARBA00022737"/>
    </source>
</evidence>
<dbReference type="Proteomes" id="UP000231279">
    <property type="component" value="Unassembled WGS sequence"/>
</dbReference>
<keyword evidence="6" id="KW-1185">Reference proteome</keyword>
<feature type="compositionally biased region" description="Polar residues" evidence="4">
    <location>
        <begin position="84"/>
        <end position="98"/>
    </location>
</feature>
<dbReference type="InterPro" id="IPR019734">
    <property type="entry name" value="TPR_rpt"/>
</dbReference>
<dbReference type="Gene3D" id="1.25.40.10">
    <property type="entry name" value="Tetratricopeptide repeat domain"/>
    <property type="match status" value="2"/>
</dbReference>
<protein>
    <submittedName>
        <fullName evidence="5">Kinesin light chain</fullName>
    </submittedName>
</protein>
<reference evidence="6" key="1">
    <citation type="journal article" date="2018" name="Gigascience">
        <title>Genome assembly of the Pink Ipe (Handroanthus impetiginosus, Bignoniaceae), a highly valued, ecologically keystone Neotropical timber forest tree.</title>
        <authorList>
            <person name="Silva-Junior O.B."/>
            <person name="Grattapaglia D."/>
            <person name="Novaes E."/>
            <person name="Collevatti R.G."/>
        </authorList>
    </citation>
    <scope>NUCLEOTIDE SEQUENCE [LARGE SCALE GENOMIC DNA]</scope>
    <source>
        <strain evidence="6">cv. UFG-1</strain>
    </source>
</reference>
<dbReference type="EMBL" id="NKXS01000011">
    <property type="protein sequence ID" value="PIN27102.1"/>
    <property type="molecule type" value="Genomic_DNA"/>
</dbReference>
<keyword evidence="1" id="KW-0677">Repeat</keyword>
<dbReference type="GO" id="GO:0009658">
    <property type="term" value="P:chloroplast organization"/>
    <property type="evidence" value="ECO:0007669"/>
    <property type="project" value="TreeGrafter"/>
</dbReference>
<dbReference type="PANTHER" id="PTHR45641">
    <property type="entry name" value="TETRATRICOPEPTIDE REPEAT PROTEIN (AFU_ORTHOLOGUE AFUA_6G03870)"/>
    <property type="match status" value="1"/>
</dbReference>
<sequence>MASVFSSSTSATLRMNPVYLKTQMDHLQFQKMFICSCAQISVPFPKCSRKLYMVPFNPSCGRRGVRSFAVDSSLEVGRRHPGRQGTSGVQGPNASQRSKTLKDSSMDLDESSNNLEGQLQELFDEVKTLIKLGKEDDAKYLLQANYEAVKEQVDSGAQAIKEAAVLDVIALGYTALGDFRTVESLMDVLYKIVNGLKDDELLLDSILMHMGRIYAKLEKYELSIGFYRRSLQIMERKYGNDSSFLCTPLLGVAKVLVTMRRATEAIETYQRVIKILESSEGEDVKELIVPLCALGNLLIEEGRTLDAESTFSRVLSISLRSYEEKDGRVGMAMCSLAQVKSAKGDVNEAIDLYKRAIQIVRESKYMALDDKVMEKMRVDLAELLHAAGRGGEGRALLEECLLICEKFRGKDHPSMVPHLVNLATSHSRSKNFAEAERFLRISLQIMTKTTPRDDPSITLPMLDLAVTLYHLHRDEEAEKLAMDVLRIRKKAFGKESIPVGEALDCLVSIRSRLERDESKLLKQLKRVLKIQEKAFGHESKEVMETLIKILHYLDKLGMKNEKYPVQRRLSILINKHKEMVGY</sequence>
<dbReference type="Pfam" id="PF13424">
    <property type="entry name" value="TPR_12"/>
    <property type="match status" value="3"/>
</dbReference>
<dbReference type="InterPro" id="IPR011990">
    <property type="entry name" value="TPR-like_helical_dom_sf"/>
</dbReference>
<dbReference type="STRING" id="429701.A0A2G9IBH4"/>
<dbReference type="SUPFAM" id="SSF48452">
    <property type="entry name" value="TPR-like"/>
    <property type="match status" value="1"/>
</dbReference>
<gene>
    <name evidence="5" type="ORF">CDL12_00127</name>
</gene>
<dbReference type="AlphaFoldDB" id="A0A2G9IBH4"/>
<evidence type="ECO:0000313" key="5">
    <source>
        <dbReference type="EMBL" id="PIN27102.1"/>
    </source>
</evidence>
<evidence type="ECO:0000256" key="2">
    <source>
        <dbReference type="ARBA" id="ARBA00022803"/>
    </source>
</evidence>
<dbReference type="GO" id="GO:0009507">
    <property type="term" value="C:chloroplast"/>
    <property type="evidence" value="ECO:0007669"/>
    <property type="project" value="TreeGrafter"/>
</dbReference>
<accession>A0A2G9IBH4</accession>
<dbReference type="PROSITE" id="PS50005">
    <property type="entry name" value="TPR"/>
    <property type="match status" value="1"/>
</dbReference>
<feature type="region of interest" description="Disordered" evidence="4">
    <location>
        <begin position="76"/>
        <end position="111"/>
    </location>
</feature>
<evidence type="ECO:0000256" key="4">
    <source>
        <dbReference type="SAM" id="MobiDB-lite"/>
    </source>
</evidence>
<proteinExistence type="predicted"/>
<dbReference type="PANTHER" id="PTHR45641:SF19">
    <property type="entry name" value="NEPHROCYSTIN-3"/>
    <property type="match status" value="1"/>
</dbReference>
<evidence type="ECO:0000313" key="6">
    <source>
        <dbReference type="Proteomes" id="UP000231279"/>
    </source>
</evidence>
<organism evidence="5 6">
    <name type="scientific">Handroanthus impetiginosus</name>
    <dbReference type="NCBI Taxonomy" id="429701"/>
    <lineage>
        <taxon>Eukaryota</taxon>
        <taxon>Viridiplantae</taxon>
        <taxon>Streptophyta</taxon>
        <taxon>Embryophyta</taxon>
        <taxon>Tracheophyta</taxon>
        <taxon>Spermatophyta</taxon>
        <taxon>Magnoliopsida</taxon>
        <taxon>eudicotyledons</taxon>
        <taxon>Gunneridae</taxon>
        <taxon>Pentapetalae</taxon>
        <taxon>asterids</taxon>
        <taxon>lamiids</taxon>
        <taxon>Lamiales</taxon>
        <taxon>Bignoniaceae</taxon>
        <taxon>Crescentiina</taxon>
        <taxon>Tabebuia alliance</taxon>
        <taxon>Handroanthus</taxon>
    </lineage>
</organism>
<dbReference type="Pfam" id="PF13374">
    <property type="entry name" value="TPR_10"/>
    <property type="match status" value="1"/>
</dbReference>
<keyword evidence="2 3" id="KW-0802">TPR repeat</keyword>
<dbReference type="OrthoDB" id="771227at2759"/>
<comment type="caution">
    <text evidence="5">The sequence shown here is derived from an EMBL/GenBank/DDBJ whole genome shotgun (WGS) entry which is preliminary data.</text>
</comment>
<feature type="repeat" description="TPR" evidence="3">
    <location>
        <begin position="204"/>
        <end position="237"/>
    </location>
</feature>
<dbReference type="SMART" id="SM00028">
    <property type="entry name" value="TPR"/>
    <property type="match status" value="5"/>
</dbReference>
<name>A0A2G9IBH4_9LAMI</name>
<evidence type="ECO:0000256" key="3">
    <source>
        <dbReference type="PROSITE-ProRule" id="PRU00339"/>
    </source>
</evidence>